<organism evidence="2 3">
    <name type="scientific">Vitrella brassicaformis (strain CCMP3155)</name>
    <dbReference type="NCBI Taxonomy" id="1169540"/>
    <lineage>
        <taxon>Eukaryota</taxon>
        <taxon>Sar</taxon>
        <taxon>Alveolata</taxon>
        <taxon>Colpodellida</taxon>
        <taxon>Vitrellaceae</taxon>
        <taxon>Vitrella</taxon>
    </lineage>
</organism>
<dbReference type="InParanoid" id="A0A0G4FBZ6"/>
<gene>
    <name evidence="2" type="ORF">Vbra_22569</name>
</gene>
<feature type="region of interest" description="Disordered" evidence="1">
    <location>
        <begin position="1"/>
        <end position="21"/>
    </location>
</feature>
<accession>A0A0G4FBZ6</accession>
<evidence type="ECO:0000256" key="1">
    <source>
        <dbReference type="SAM" id="MobiDB-lite"/>
    </source>
</evidence>
<proteinExistence type="predicted"/>
<keyword evidence="3" id="KW-1185">Reference proteome</keyword>
<dbReference type="VEuPathDB" id="CryptoDB:Vbra_22569"/>
<dbReference type="EMBL" id="CDMY01000401">
    <property type="protein sequence ID" value="CEM10122.1"/>
    <property type="molecule type" value="Genomic_DNA"/>
</dbReference>
<name>A0A0G4FBZ6_VITBC</name>
<protein>
    <submittedName>
        <fullName evidence="2">Uncharacterized protein</fullName>
    </submittedName>
</protein>
<sequence>MSAALAASDQEDASADPSSTDHLPAALLTLSDDKDTELAYQLIKVWLDEAPDEQHKAARALRLMAYLSERLADSKPLQGLVSDVYAAICHATAPLSPQQLTKQALDDQLQPLGAFTSRCCDLCKPKEMYMALMDAMRARDVCSEAKLVCARHLVEVLGRISRKRAHFVAGGLPGVLWALVEMPWSAGLVDVTAPTKERLCEVLTGVVERLGEVAGEPQEEDAHRVGPISIATFICKLMERVVPSLRVRRSAEATSKESPALHFRVEGHLAAAALFNRAMFTPDDAGDQHPVNGHLEGSAGAQQLKAWPLLCQLARRLRQRGGMNGAASGASAGSVSGYRYRFDIHRGQRSAPVTFLVDMQHGEVRELGGSSMDEDSNIHARIQLLDSDFVRIATGEVANPLAQVGSTGWFLRESCQLDEPPAVVEMLRACVRWIFRLHPDFMSKLRGLPIHDACSDGGGDMELTPLGFACITYVMLVHKIQEHQLPLCYSTELLVNLHLKASYVLLKKAEKGPRPPAIFTRQWRIPPTDAEDDPASAAAAALQQMLAEKGHVLLHAAWPYFRLASRQYPGSFVTFHRWTFDPRGYFAMLLESLPMSGDLGARERASIFKTFADIARLFKWEFRVSLYLELLAKTKLDKVAAGVTKVIREDWWNEVTLMEPPDAEQQSLNCGRMLKVMKTNLAGDTTVLDGMDSILDTLSFLNLILKSDHPHSEYHQRALLAAVPHTNPHHHFPTPSFNVLPLLDTLSSQVDLERNLPPSQKGGLEGALEALQAQRYLGKGRGRGRGGDAQADVQAAKASRIALVAHVLADTRQLAMRRQSELRQTMNTFRFI</sequence>
<dbReference type="Proteomes" id="UP000041254">
    <property type="component" value="Unassembled WGS sequence"/>
</dbReference>
<evidence type="ECO:0000313" key="2">
    <source>
        <dbReference type="EMBL" id="CEM10122.1"/>
    </source>
</evidence>
<dbReference type="AlphaFoldDB" id="A0A0G4FBZ6"/>
<evidence type="ECO:0000313" key="3">
    <source>
        <dbReference type="Proteomes" id="UP000041254"/>
    </source>
</evidence>
<reference evidence="2 3" key="1">
    <citation type="submission" date="2014-11" db="EMBL/GenBank/DDBJ databases">
        <authorList>
            <person name="Zhu J."/>
            <person name="Qi W."/>
            <person name="Song R."/>
        </authorList>
    </citation>
    <scope>NUCLEOTIDE SEQUENCE [LARGE SCALE GENOMIC DNA]</scope>
</reference>